<comment type="caution">
    <text evidence="1">The sequence shown here is derived from an EMBL/GenBank/DDBJ whole genome shotgun (WGS) entry which is preliminary data.</text>
</comment>
<gene>
    <name evidence="1" type="ORF">RS84_01187</name>
</gene>
<protein>
    <submittedName>
        <fullName evidence="1">Uncharacterized protein</fullName>
    </submittedName>
</protein>
<dbReference type="PATRIC" id="fig|273678.4.peg.1186"/>
<organism evidence="1 2">
    <name type="scientific">Microbacterium hydrocarbonoxydans</name>
    <dbReference type="NCBI Taxonomy" id="273678"/>
    <lineage>
        <taxon>Bacteria</taxon>
        <taxon>Bacillati</taxon>
        <taxon>Actinomycetota</taxon>
        <taxon>Actinomycetes</taxon>
        <taxon>Micrococcales</taxon>
        <taxon>Microbacteriaceae</taxon>
        <taxon>Microbacterium</taxon>
    </lineage>
</organism>
<dbReference type="STRING" id="273678.RS84_01187"/>
<dbReference type="EMBL" id="JYJB01000007">
    <property type="protein sequence ID" value="KJL48428.1"/>
    <property type="molecule type" value="Genomic_DNA"/>
</dbReference>
<proteinExistence type="predicted"/>
<accession>A0A0M2HVE6</accession>
<reference evidence="1 2" key="1">
    <citation type="submission" date="2015-02" db="EMBL/GenBank/DDBJ databases">
        <title>Draft genome sequences of ten Microbacterium spp. with emphasis on heavy metal contaminated environments.</title>
        <authorList>
            <person name="Corretto E."/>
        </authorList>
    </citation>
    <scope>NUCLEOTIDE SEQUENCE [LARGE SCALE GENOMIC DNA]</scope>
    <source>
        <strain evidence="1 2">SA35</strain>
    </source>
</reference>
<dbReference type="AlphaFoldDB" id="A0A0M2HVE6"/>
<name>A0A0M2HVE6_9MICO</name>
<dbReference type="RefSeq" id="WP_052676237.1">
    <property type="nucleotide sequence ID" value="NZ_JYJB01000007.1"/>
</dbReference>
<dbReference type="OrthoDB" id="5073518at2"/>
<evidence type="ECO:0000313" key="2">
    <source>
        <dbReference type="Proteomes" id="UP000033900"/>
    </source>
</evidence>
<evidence type="ECO:0000313" key="1">
    <source>
        <dbReference type="EMBL" id="KJL48428.1"/>
    </source>
</evidence>
<keyword evidence="2" id="KW-1185">Reference proteome</keyword>
<dbReference type="Proteomes" id="UP000033900">
    <property type="component" value="Unassembled WGS sequence"/>
</dbReference>
<sequence length="63" mass="6616">MSSDYGVDTDQLRAMASKTVQVVEDFGSSEVSRPTTLGHAGIADAVSFFSEKWGVGLQSGSMS</sequence>